<reference evidence="2 3" key="1">
    <citation type="submission" date="2019-08" db="EMBL/GenBank/DDBJ databases">
        <authorList>
            <person name="Lei W."/>
        </authorList>
    </citation>
    <scope>NUCLEOTIDE SEQUENCE [LARGE SCALE GENOMIC DNA]</scope>
    <source>
        <strain evidence="2 3">CCUG 58627</strain>
    </source>
</reference>
<proteinExistence type="predicted"/>
<dbReference type="InterPro" id="IPR014465">
    <property type="entry name" value="UCP012622"/>
</dbReference>
<keyword evidence="3" id="KW-1185">Reference proteome</keyword>
<dbReference type="InterPro" id="IPR035930">
    <property type="entry name" value="FomD-like_sf"/>
</dbReference>
<gene>
    <name evidence="2" type="ORF">FRX94_07475</name>
</gene>
<dbReference type="Pfam" id="PF04167">
    <property type="entry name" value="DUF402"/>
    <property type="match status" value="1"/>
</dbReference>
<protein>
    <submittedName>
        <fullName evidence="2">DUF402 domain-containing protein</fullName>
    </submittedName>
</protein>
<dbReference type="RefSeq" id="WP_146324509.1">
    <property type="nucleotide sequence ID" value="NZ_BAABLR010000071.1"/>
</dbReference>
<dbReference type="PIRSF" id="PIRSF012622">
    <property type="entry name" value="UCP012622"/>
    <property type="match status" value="1"/>
</dbReference>
<accession>A0A5C5UH20</accession>
<sequence length="177" mass="20059">MVDLHPVKQETFDTEARINIDPKGFHRAVDTYQETDFGLYMARGADHPEFGYLESWLIPSLRLRINIFHYREGAEREQDFYADVVDITKEGAMWRTRDLYVDLICNIGKPVDVWDIDELSAATAAGILSAEDAEKAIEATLAAVEGITRHGDNVSVWLSSRGIDLTWAERVKLTSIE</sequence>
<dbReference type="AlphaFoldDB" id="A0A5C5UH20"/>
<evidence type="ECO:0000313" key="2">
    <source>
        <dbReference type="EMBL" id="TWT24973.1"/>
    </source>
</evidence>
<evidence type="ECO:0000313" key="3">
    <source>
        <dbReference type="Proteomes" id="UP000320791"/>
    </source>
</evidence>
<dbReference type="InterPro" id="IPR007295">
    <property type="entry name" value="DUF402"/>
</dbReference>
<dbReference type="SUPFAM" id="SSF159234">
    <property type="entry name" value="FomD-like"/>
    <property type="match status" value="1"/>
</dbReference>
<comment type="caution">
    <text evidence="2">The sequence shown here is derived from an EMBL/GenBank/DDBJ whole genome shotgun (WGS) entry which is preliminary data.</text>
</comment>
<dbReference type="OrthoDB" id="3821551at2"/>
<dbReference type="Proteomes" id="UP000320791">
    <property type="component" value="Unassembled WGS sequence"/>
</dbReference>
<dbReference type="EMBL" id="VOHM01000014">
    <property type="protein sequence ID" value="TWT24973.1"/>
    <property type="molecule type" value="Genomic_DNA"/>
</dbReference>
<evidence type="ECO:0000259" key="1">
    <source>
        <dbReference type="Pfam" id="PF04167"/>
    </source>
</evidence>
<name>A0A5C5UH20_9CORY</name>
<dbReference type="Gene3D" id="2.40.380.10">
    <property type="entry name" value="FomD-like"/>
    <property type="match status" value="1"/>
</dbReference>
<organism evidence="2 3">
    <name type="scientific">Corynebacterium canis</name>
    <dbReference type="NCBI Taxonomy" id="679663"/>
    <lineage>
        <taxon>Bacteria</taxon>
        <taxon>Bacillati</taxon>
        <taxon>Actinomycetota</taxon>
        <taxon>Actinomycetes</taxon>
        <taxon>Mycobacteriales</taxon>
        <taxon>Corynebacteriaceae</taxon>
        <taxon>Corynebacterium</taxon>
    </lineage>
</organism>
<feature type="domain" description="DUF402" evidence="1">
    <location>
        <begin position="27"/>
        <end position="151"/>
    </location>
</feature>